<sequence length="183" mass="20786">MKRKILATVALTTLLGTGLYAAGCNFQGQGMPGMYGMQGQGMQGMKGQGMQGMKGMQGNKSCGMSKKGSKGSRNSVMNIFRKLNLSSDQYMKMAQIRQEVFKKYANSTSVAFTKDSFDKTKYIELMKQKRDNMIESKAEIVEKSYALLTPEQKEQFKVLLDLREERRNTMMQNRPYMRKGMNF</sequence>
<evidence type="ECO:0000256" key="1">
    <source>
        <dbReference type="SAM" id="MobiDB-lite"/>
    </source>
</evidence>
<evidence type="ECO:0000313" key="3">
    <source>
        <dbReference type="EMBL" id="TLP41020.1"/>
    </source>
</evidence>
<protein>
    <recommendedName>
        <fullName evidence="5">Periplasmic heavy metal sensor</fullName>
    </recommendedName>
</protein>
<dbReference type="Proteomes" id="UP000308901">
    <property type="component" value="Unassembled WGS sequence"/>
</dbReference>
<evidence type="ECO:0008006" key="5">
    <source>
        <dbReference type="Google" id="ProtNLM"/>
    </source>
</evidence>
<feature type="region of interest" description="Disordered" evidence="1">
    <location>
        <begin position="46"/>
        <end position="72"/>
    </location>
</feature>
<organism evidence="3 4">
    <name type="scientific">Arcobacter arenosus</name>
    <dbReference type="NCBI Taxonomy" id="2576037"/>
    <lineage>
        <taxon>Bacteria</taxon>
        <taxon>Pseudomonadati</taxon>
        <taxon>Campylobacterota</taxon>
        <taxon>Epsilonproteobacteria</taxon>
        <taxon>Campylobacterales</taxon>
        <taxon>Arcobacteraceae</taxon>
        <taxon>Arcobacter</taxon>
    </lineage>
</organism>
<accession>A0A5R8Y5E9</accession>
<feature type="compositionally biased region" description="Low complexity" evidence="1">
    <location>
        <begin position="53"/>
        <end position="66"/>
    </location>
</feature>
<evidence type="ECO:0000313" key="4">
    <source>
        <dbReference type="Proteomes" id="UP000308901"/>
    </source>
</evidence>
<reference evidence="3 4" key="1">
    <citation type="submission" date="2019-05" db="EMBL/GenBank/DDBJ databases">
        <title>Arcobacter sp. nov., isolated from sea sediment.</title>
        <authorList>
            <person name="Kim W."/>
        </authorList>
    </citation>
    <scope>NUCLEOTIDE SEQUENCE [LARGE SCALE GENOMIC DNA]</scope>
    <source>
        <strain evidence="3 4">CAU 1517</strain>
    </source>
</reference>
<dbReference type="AlphaFoldDB" id="A0A5R8Y5E9"/>
<dbReference type="InterPro" id="IPR012899">
    <property type="entry name" value="LTXXQ"/>
</dbReference>
<feature type="chain" id="PRO_5024388025" description="Periplasmic heavy metal sensor" evidence="2">
    <location>
        <begin position="22"/>
        <end position="183"/>
    </location>
</feature>
<keyword evidence="4" id="KW-1185">Reference proteome</keyword>
<dbReference type="EMBL" id="VANU01000001">
    <property type="protein sequence ID" value="TLP41020.1"/>
    <property type="molecule type" value="Genomic_DNA"/>
</dbReference>
<feature type="signal peptide" evidence="2">
    <location>
        <begin position="1"/>
        <end position="21"/>
    </location>
</feature>
<dbReference type="OrthoDB" id="5349328at2"/>
<dbReference type="RefSeq" id="WP_138151422.1">
    <property type="nucleotide sequence ID" value="NZ_VANU01000001.1"/>
</dbReference>
<evidence type="ECO:0000256" key="2">
    <source>
        <dbReference type="SAM" id="SignalP"/>
    </source>
</evidence>
<keyword evidence="2" id="KW-0732">Signal</keyword>
<gene>
    <name evidence="3" type="ORF">FDK22_03100</name>
</gene>
<comment type="caution">
    <text evidence="3">The sequence shown here is derived from an EMBL/GenBank/DDBJ whole genome shotgun (WGS) entry which is preliminary data.</text>
</comment>
<proteinExistence type="predicted"/>
<name>A0A5R8Y5E9_9BACT</name>
<dbReference type="Gene3D" id="1.20.120.1490">
    <property type="match status" value="1"/>
</dbReference>
<dbReference type="Pfam" id="PF07813">
    <property type="entry name" value="LTXXQ"/>
    <property type="match status" value="1"/>
</dbReference>
<dbReference type="GO" id="GO:0042597">
    <property type="term" value="C:periplasmic space"/>
    <property type="evidence" value="ECO:0007669"/>
    <property type="project" value="InterPro"/>
</dbReference>